<accession>A0A4Q7NPQ5</accession>
<dbReference type="Gene3D" id="1.25.40.380">
    <property type="entry name" value="Protein of unknown function DUF1810"/>
    <property type="match status" value="1"/>
</dbReference>
<dbReference type="RefSeq" id="WP_130493400.1">
    <property type="nucleotide sequence ID" value="NZ_SGXD01000003.1"/>
</dbReference>
<evidence type="ECO:0000313" key="2">
    <source>
        <dbReference type="Proteomes" id="UP000293638"/>
    </source>
</evidence>
<dbReference type="OrthoDB" id="9801870at2"/>
<sequence length="140" mass="15182">MTDDLQRFVAAQDSGGTYSEALAELRRGRKTSHWMWFVFPQLAGLGSSAMAQRYALSGLEEARAYLAHPVLGPRLLACCQALLALDVTDPVAVLGGIDAQKLRSSMTVFAAADPALEEPDAVLQRFFGGQRDERTLELLG</sequence>
<dbReference type="Pfam" id="PF08837">
    <property type="entry name" value="DUF1810"/>
    <property type="match status" value="1"/>
</dbReference>
<name>A0A4Q7NPQ5_9ACTN</name>
<keyword evidence="2" id="KW-1185">Reference proteome</keyword>
<dbReference type="InterPro" id="IPR036287">
    <property type="entry name" value="Rv1873-like_sf"/>
</dbReference>
<dbReference type="InterPro" id="IPR014937">
    <property type="entry name" value="DUF1810"/>
</dbReference>
<organism evidence="1 2">
    <name type="scientific">Motilibacter rhizosphaerae</name>
    <dbReference type="NCBI Taxonomy" id="598652"/>
    <lineage>
        <taxon>Bacteria</taxon>
        <taxon>Bacillati</taxon>
        <taxon>Actinomycetota</taxon>
        <taxon>Actinomycetes</taxon>
        <taxon>Motilibacterales</taxon>
        <taxon>Motilibacteraceae</taxon>
        <taxon>Motilibacter</taxon>
    </lineage>
</organism>
<evidence type="ECO:0000313" key="1">
    <source>
        <dbReference type="EMBL" id="RZS87259.1"/>
    </source>
</evidence>
<dbReference type="SUPFAM" id="SSF140736">
    <property type="entry name" value="Rv1873-like"/>
    <property type="match status" value="1"/>
</dbReference>
<comment type="caution">
    <text evidence="1">The sequence shown here is derived from an EMBL/GenBank/DDBJ whole genome shotgun (WGS) entry which is preliminary data.</text>
</comment>
<reference evidence="1 2" key="1">
    <citation type="submission" date="2019-02" db="EMBL/GenBank/DDBJ databases">
        <title>Genomic Encyclopedia of Type Strains, Phase IV (KMG-IV): sequencing the most valuable type-strain genomes for metagenomic binning, comparative biology and taxonomic classification.</title>
        <authorList>
            <person name="Goeker M."/>
        </authorList>
    </citation>
    <scope>NUCLEOTIDE SEQUENCE [LARGE SCALE GENOMIC DNA]</scope>
    <source>
        <strain evidence="1 2">DSM 45622</strain>
    </source>
</reference>
<dbReference type="Proteomes" id="UP000293638">
    <property type="component" value="Unassembled WGS sequence"/>
</dbReference>
<protein>
    <submittedName>
        <fullName evidence="1">Uncharacterized protein (DUF1810 family)</fullName>
    </submittedName>
</protein>
<dbReference type="AlphaFoldDB" id="A0A4Q7NPQ5"/>
<dbReference type="PIRSF" id="PIRSF008546">
    <property type="entry name" value="UCP008546"/>
    <property type="match status" value="1"/>
</dbReference>
<proteinExistence type="predicted"/>
<dbReference type="EMBL" id="SGXD01000003">
    <property type="protein sequence ID" value="RZS87259.1"/>
    <property type="molecule type" value="Genomic_DNA"/>
</dbReference>
<gene>
    <name evidence="1" type="ORF">EV189_2684</name>
</gene>